<sequence length="104" mass="12021">MIRCVVKDNCDVVSLTTSQFIEGVNKGKVISFHVEDYGMLTEDGRLLGYYCMKIRGIKFYINTGFGECFWNRDINPVQKAEMKRSAKLLERPKIDDIFKDMGIK</sequence>
<name>X0T7D7_9ZZZZ</name>
<comment type="caution">
    <text evidence="1">The sequence shown here is derived from an EMBL/GenBank/DDBJ whole genome shotgun (WGS) entry which is preliminary data.</text>
</comment>
<evidence type="ECO:0000313" key="1">
    <source>
        <dbReference type="EMBL" id="GAF83251.1"/>
    </source>
</evidence>
<protein>
    <submittedName>
        <fullName evidence="1">Uncharacterized protein</fullName>
    </submittedName>
</protein>
<dbReference type="EMBL" id="BARS01007449">
    <property type="protein sequence ID" value="GAF83251.1"/>
    <property type="molecule type" value="Genomic_DNA"/>
</dbReference>
<gene>
    <name evidence="1" type="ORF">S01H1_14337</name>
</gene>
<dbReference type="AlphaFoldDB" id="X0T7D7"/>
<proteinExistence type="predicted"/>
<reference evidence="1" key="1">
    <citation type="journal article" date="2014" name="Front. Microbiol.">
        <title>High frequency of phylogenetically diverse reductive dehalogenase-homologous genes in deep subseafloor sedimentary metagenomes.</title>
        <authorList>
            <person name="Kawai M."/>
            <person name="Futagami T."/>
            <person name="Toyoda A."/>
            <person name="Takaki Y."/>
            <person name="Nishi S."/>
            <person name="Hori S."/>
            <person name="Arai W."/>
            <person name="Tsubouchi T."/>
            <person name="Morono Y."/>
            <person name="Uchiyama I."/>
            <person name="Ito T."/>
            <person name="Fujiyama A."/>
            <person name="Inagaki F."/>
            <person name="Takami H."/>
        </authorList>
    </citation>
    <scope>NUCLEOTIDE SEQUENCE</scope>
    <source>
        <strain evidence="1">Expedition CK06-06</strain>
    </source>
</reference>
<accession>X0T7D7</accession>
<organism evidence="1">
    <name type="scientific">marine sediment metagenome</name>
    <dbReference type="NCBI Taxonomy" id="412755"/>
    <lineage>
        <taxon>unclassified sequences</taxon>
        <taxon>metagenomes</taxon>
        <taxon>ecological metagenomes</taxon>
    </lineage>
</organism>